<evidence type="ECO:0000256" key="2">
    <source>
        <dbReference type="ARBA" id="ARBA00022692"/>
    </source>
</evidence>
<accession>A0ABP3XPT0</accession>
<comment type="subcellular location">
    <subcellularLocation>
        <location evidence="1">Membrane</location>
        <topology evidence="1">Single-pass membrane protein</topology>
    </subcellularLocation>
</comment>
<dbReference type="PANTHER" id="PTHR36985:SF1">
    <property type="entry name" value="TRANSLOCATION AND ASSEMBLY MODULE SUBUNIT TAMB"/>
    <property type="match status" value="1"/>
</dbReference>
<name>A0ABP3XPT0_9FLAO</name>
<sequence length="1467" mass="163905">MLLLFLLIFIIFSIPAVQTGVARKLTKDLKTRTGVDITVDRVGISYLGEAELKGILIKDHHGDTLIYAKELNTSLLSLKGAYNNKPALGDVYADGLLFNMKRYKDEETDNFSIFIDKLSSKESTSTKPFKLTSKNIIFTNSHYEYIDENLETPQVVLIDDLAINASDLLVLGKEVSVDVERLAGKEGRGITINSLATEFYYSPQRMSLKNLSLETPHSNLKGEINFLYELEDFQDFLNKVRVEANFEDSSLSTTDLKGFYKEFGTGESINFTTKLTGTLNDFDLMNVRLRGMNRSVIYGDIRIEESFAKDKNNFKLTGNLSNLTTNYYDLVNLLPNILRESLPKNLISFGNVKFTGQTSVTQKRLTVDGALNSQLGDLLADIEINEINNIQDATYTGKLAATEFNLGQFLDRNSLGITTFNLNVDGSGLLAETLNTNIKGEIQSLEYNDYTYQGITASGRLTYPIFNGYLNSKDVNANLDFEGFVDVSEEKSDFDFTARIKRLNLVALNLNLRDSISIFSGDLIMDITGSNIDNAEGAVVIQNAVYENEQDQYEFADLSIISSYQGNVHTLEISSPDVIDGKLTGVYQIRELPALFENAVGSLYTNYRPNTTTENQYLQFDFDIYSKIVEAFLPNVEIAANTFIRGSVESDVSEFNLSFKSPSLTIEDNTFDGVNVQVDNTNPLFNTFIDVKKLENSIYNISNFNLINVTLRDTLFVQAEFNGGKEDRDDYDITFYHTIDSTSRSVIGLRKSTVNFKNNTWYINEEKNPEQNKILFDRKLTKLKIDSILISHENEKIFLNGSMKDANNKDFELTFDQVDLKKITPSIDSLALDGLVNGRLNIIQQEGVYTPTANLTIEDVKINDFQYGKLALDIAGNSDLTKFDVDAILREEKINALSANGEIMIEGDDAIFDLDASLNKLDLSAFSALGGDVLTDIRGLVSGRAKITGNAKSPSMTGQLLINNGGLKIPYLNVDLDFEQRARVDLTNQQFYFNNINITDVKYKTRGVLDGTITHTNFSNWQLDLDLDTDRLVVLDTEYNPGELYYGTAFIAGEANIVGPTDNLTINVIAETEPGTVFKIPLDDTASFGDNSFIYFLSPEEKELRAITGEVQFEDLKGLDLNFDLDIDDDAEVEVVVDVESGSTLKGRGAGTLLIEISTTGKFNMWGDFIVLDGTYNFKYGQLVNKVFQVENGGTINWDGSPLRADLNVSAIYKEQVNPALLLENPSFNRQIPVDVIINLQGDLIQPNINFDLRYPNLSSVVQSELDYRINDNETKEIQALSIITQGDFYMGLQNIGNNPLVGNLLERASSLVDGIFADEDGKFKVGLNYQQGVTTQDQRTDDRFGLTLSTQINNRILINGKVGVPVGGIQQTSVVGDVEIAFLLNESGTLQFTLFNRENNIQYIGEQLGFTQGSGLSYSVDFNTFEEFLTKILKKELNSVQETQQTLEQKNLVPDYIRFPGDENIR</sequence>
<keyword evidence="7" id="KW-1185">Reference proteome</keyword>
<feature type="domain" description="Translocation and assembly module TamB C-terminal" evidence="5">
    <location>
        <begin position="1002"/>
        <end position="1423"/>
    </location>
</feature>
<evidence type="ECO:0000256" key="4">
    <source>
        <dbReference type="ARBA" id="ARBA00023136"/>
    </source>
</evidence>
<protein>
    <submittedName>
        <fullName evidence="6">Translocation/assembly module TamB domain-containing protein</fullName>
    </submittedName>
</protein>
<keyword evidence="3" id="KW-1133">Transmembrane helix</keyword>
<gene>
    <name evidence="6" type="ORF">GCM10009117_01320</name>
</gene>
<dbReference type="PANTHER" id="PTHR36985">
    <property type="entry name" value="TRANSLOCATION AND ASSEMBLY MODULE SUBUNIT TAMB"/>
    <property type="match status" value="1"/>
</dbReference>
<proteinExistence type="predicted"/>
<evidence type="ECO:0000259" key="5">
    <source>
        <dbReference type="Pfam" id="PF04357"/>
    </source>
</evidence>
<dbReference type="Pfam" id="PF04357">
    <property type="entry name" value="TamB"/>
    <property type="match status" value="1"/>
</dbReference>
<keyword evidence="2" id="KW-0812">Transmembrane</keyword>
<evidence type="ECO:0000313" key="6">
    <source>
        <dbReference type="EMBL" id="GAA0870987.1"/>
    </source>
</evidence>
<evidence type="ECO:0000256" key="3">
    <source>
        <dbReference type="ARBA" id="ARBA00022989"/>
    </source>
</evidence>
<organism evidence="6 7">
    <name type="scientific">Gangjinia marincola</name>
    <dbReference type="NCBI Taxonomy" id="578463"/>
    <lineage>
        <taxon>Bacteria</taxon>
        <taxon>Pseudomonadati</taxon>
        <taxon>Bacteroidota</taxon>
        <taxon>Flavobacteriia</taxon>
        <taxon>Flavobacteriales</taxon>
        <taxon>Flavobacteriaceae</taxon>
        <taxon>Gangjinia</taxon>
    </lineage>
</organism>
<keyword evidence="4" id="KW-0472">Membrane</keyword>
<dbReference type="InterPro" id="IPR007452">
    <property type="entry name" value="TamB_C"/>
</dbReference>
<comment type="caution">
    <text evidence="6">The sequence shown here is derived from an EMBL/GenBank/DDBJ whole genome shotgun (WGS) entry which is preliminary data.</text>
</comment>
<reference evidence="7" key="1">
    <citation type="journal article" date="2019" name="Int. J. Syst. Evol. Microbiol.">
        <title>The Global Catalogue of Microorganisms (GCM) 10K type strain sequencing project: providing services to taxonomists for standard genome sequencing and annotation.</title>
        <authorList>
            <consortium name="The Broad Institute Genomics Platform"/>
            <consortium name="The Broad Institute Genome Sequencing Center for Infectious Disease"/>
            <person name="Wu L."/>
            <person name="Ma J."/>
        </authorList>
    </citation>
    <scope>NUCLEOTIDE SEQUENCE [LARGE SCALE GENOMIC DNA]</scope>
    <source>
        <strain evidence="7">JCM 16082</strain>
    </source>
</reference>
<dbReference type="Proteomes" id="UP001500507">
    <property type="component" value="Unassembled WGS sequence"/>
</dbReference>
<evidence type="ECO:0000313" key="7">
    <source>
        <dbReference type="Proteomes" id="UP001500507"/>
    </source>
</evidence>
<dbReference type="EMBL" id="BAAAFG010000001">
    <property type="protein sequence ID" value="GAA0870987.1"/>
    <property type="molecule type" value="Genomic_DNA"/>
</dbReference>
<evidence type="ECO:0000256" key="1">
    <source>
        <dbReference type="ARBA" id="ARBA00004167"/>
    </source>
</evidence>